<evidence type="ECO:0000259" key="8">
    <source>
        <dbReference type="PROSITE" id="PS50975"/>
    </source>
</evidence>
<feature type="binding site" evidence="7">
    <location>
        <position position="287"/>
    </location>
    <ligand>
        <name>Mg(2+)</name>
        <dbReference type="ChEBI" id="CHEBI:18420"/>
    </ligand>
</feature>
<dbReference type="Gene3D" id="3.30.1490.20">
    <property type="entry name" value="ATP-grasp fold, A domain"/>
    <property type="match status" value="1"/>
</dbReference>
<evidence type="ECO:0000256" key="7">
    <source>
        <dbReference type="HAMAP-Rule" id="MF_01643"/>
    </source>
</evidence>
<feature type="binding site" evidence="7">
    <location>
        <position position="365"/>
    </location>
    <ligand>
        <name>N(1)-(5-phospho-beta-D-ribosyl)glycinamide</name>
        <dbReference type="ChEBI" id="CHEBI:143788"/>
    </ligand>
</feature>
<dbReference type="GO" id="GO:0005524">
    <property type="term" value="F:ATP binding"/>
    <property type="evidence" value="ECO:0007669"/>
    <property type="project" value="UniProtKB-UniRule"/>
</dbReference>
<feature type="binding site" evidence="7">
    <location>
        <position position="82"/>
    </location>
    <ligand>
        <name>N(1)-(5-phospho-beta-D-ribosyl)glycinamide</name>
        <dbReference type="ChEBI" id="CHEBI:143788"/>
    </ligand>
</feature>
<keyword evidence="6 7" id="KW-0460">Magnesium</keyword>
<reference evidence="9 10" key="1">
    <citation type="submission" date="2015-11" db="EMBL/GenBank/DDBJ databases">
        <title>Genome sequence of Pyrodictium occultum PL-19, a marine hyperthermophilic archaeon isolated from Volcano, Italy.</title>
        <authorList>
            <person name="Utturkar S."/>
            <person name="Huber H."/>
            <person name="Leptihn S."/>
            <person name="Brown S."/>
            <person name="Stetter K.O."/>
            <person name="Podar M."/>
        </authorList>
    </citation>
    <scope>NUCLEOTIDE SEQUENCE [LARGE SCALE GENOMIC DNA]</scope>
    <source>
        <strain evidence="9 10">PL-19</strain>
    </source>
</reference>
<evidence type="ECO:0000256" key="5">
    <source>
        <dbReference type="ARBA" id="ARBA00022840"/>
    </source>
</evidence>
<dbReference type="AlphaFoldDB" id="A0A0V8RXE9"/>
<comment type="catalytic activity">
    <reaction evidence="7">
        <text>N(1)-(5-phospho-beta-D-ribosyl)glycinamide + formate + ATP = N(2)-formyl-N(1)-(5-phospho-beta-D-ribosyl)glycinamide + ADP + phosphate + H(+)</text>
        <dbReference type="Rhea" id="RHEA:24829"/>
        <dbReference type="ChEBI" id="CHEBI:15378"/>
        <dbReference type="ChEBI" id="CHEBI:15740"/>
        <dbReference type="ChEBI" id="CHEBI:30616"/>
        <dbReference type="ChEBI" id="CHEBI:43474"/>
        <dbReference type="ChEBI" id="CHEBI:143788"/>
        <dbReference type="ChEBI" id="CHEBI:147286"/>
        <dbReference type="ChEBI" id="CHEBI:456216"/>
        <dbReference type="EC" id="6.3.1.21"/>
    </reaction>
</comment>
<evidence type="ECO:0000313" key="9">
    <source>
        <dbReference type="EMBL" id="KSW12727.1"/>
    </source>
</evidence>
<evidence type="ECO:0000313" key="10">
    <source>
        <dbReference type="Proteomes" id="UP000053352"/>
    </source>
</evidence>
<feature type="binding site" evidence="7">
    <location>
        <position position="114"/>
    </location>
    <ligand>
        <name>ATP</name>
        <dbReference type="ChEBI" id="CHEBI:30616"/>
    </ligand>
</feature>
<dbReference type="GO" id="GO:0006189">
    <property type="term" value="P:'de novo' IMP biosynthetic process"/>
    <property type="evidence" value="ECO:0007669"/>
    <property type="project" value="UniProtKB-UniRule"/>
</dbReference>
<feature type="binding site" evidence="7">
    <location>
        <position position="274"/>
    </location>
    <ligand>
        <name>Mg(2+)</name>
        <dbReference type="ChEBI" id="CHEBI:18420"/>
    </ligand>
</feature>
<dbReference type="InterPro" id="IPR005862">
    <property type="entry name" value="PurT"/>
</dbReference>
<comment type="subunit">
    <text evidence="7">Homodimer.</text>
</comment>
<keyword evidence="9" id="KW-0808">Transferase</keyword>
<evidence type="ECO:0000256" key="2">
    <source>
        <dbReference type="ARBA" id="ARBA00022723"/>
    </source>
</evidence>
<feature type="binding site" evidence="7">
    <location>
        <position position="155"/>
    </location>
    <ligand>
        <name>ATP</name>
        <dbReference type="ChEBI" id="CHEBI:30616"/>
    </ligand>
</feature>
<accession>A0A0V8RXE9</accession>
<dbReference type="EMBL" id="LNTB01000001">
    <property type="protein sequence ID" value="KSW12727.1"/>
    <property type="molecule type" value="Genomic_DNA"/>
</dbReference>
<dbReference type="UniPathway" id="UPA00074">
    <property type="reaction ID" value="UER00127"/>
</dbReference>
<keyword evidence="5 7" id="KW-0067">ATP-binding</keyword>
<dbReference type="InterPro" id="IPR011761">
    <property type="entry name" value="ATP-grasp"/>
</dbReference>
<dbReference type="Pfam" id="PF02222">
    <property type="entry name" value="ATP-grasp"/>
    <property type="match status" value="1"/>
</dbReference>
<dbReference type="EC" id="6.3.1.21" evidence="7"/>
<comment type="function">
    <text evidence="7">Involved in the de novo purine biosynthesis. Catalyzes the transfer of formate to 5-phospho-ribosyl-glycinamide (GAR), producing 5-phospho-ribosyl-N-formylglycinamide (FGAR). Formate is provided by PurU via hydrolysis of 10-formyl-tetrahydrofolate.</text>
</comment>
<keyword evidence="2 7" id="KW-0479">Metal-binding</keyword>
<dbReference type="NCBIfam" id="NF006766">
    <property type="entry name" value="PRK09288.1"/>
    <property type="match status" value="1"/>
</dbReference>
<dbReference type="InterPro" id="IPR013815">
    <property type="entry name" value="ATP_grasp_subdomain_1"/>
</dbReference>
<dbReference type="PANTHER" id="PTHR43055">
    <property type="entry name" value="FORMATE-DEPENDENT PHOSPHORIBOSYLGLYCINAMIDE FORMYLTRANSFERASE"/>
    <property type="match status" value="1"/>
</dbReference>
<dbReference type="GO" id="GO:0000287">
    <property type="term" value="F:magnesium ion binding"/>
    <property type="evidence" value="ECO:0007669"/>
    <property type="project" value="InterPro"/>
</dbReference>
<comment type="pathway">
    <text evidence="7">Purine metabolism; IMP biosynthesis via de novo pathway; N(2)-formyl-N(1)-(5-phospho-D-ribosyl)glycinamide from N(1)-(5-phospho-D-ribosyl)glycinamide (formate route): step 1/1.</text>
</comment>
<feature type="binding site" evidence="7">
    <location>
        <position position="205"/>
    </location>
    <ligand>
        <name>ATP</name>
        <dbReference type="ChEBI" id="CHEBI:30616"/>
    </ligand>
</feature>
<dbReference type="Pfam" id="PF21244">
    <property type="entry name" value="PurT_C"/>
    <property type="match status" value="1"/>
</dbReference>
<comment type="caution">
    <text evidence="9">The sequence shown here is derived from an EMBL/GenBank/DDBJ whole genome shotgun (WGS) entry which is preliminary data.</text>
</comment>
<dbReference type="SUPFAM" id="SSF52440">
    <property type="entry name" value="PreATP-grasp domain"/>
    <property type="match status" value="1"/>
</dbReference>
<keyword evidence="10" id="KW-1185">Reference proteome</keyword>
<dbReference type="HAMAP" id="MF_01643">
    <property type="entry name" value="PurT"/>
    <property type="match status" value="1"/>
</dbReference>
<feature type="domain" description="ATP-grasp" evidence="8">
    <location>
        <begin position="119"/>
        <end position="316"/>
    </location>
</feature>
<feature type="binding site" evidence="7">
    <location>
        <begin position="197"/>
        <end position="200"/>
    </location>
    <ligand>
        <name>ATP</name>
        <dbReference type="ChEBI" id="CHEBI:30616"/>
    </ligand>
</feature>
<name>A0A0V8RXE9_PYROC</name>
<dbReference type="PROSITE" id="PS50975">
    <property type="entry name" value="ATP_GRASP"/>
    <property type="match status" value="1"/>
</dbReference>
<dbReference type="Pfam" id="PF22660">
    <property type="entry name" value="RS_preATP-grasp-like"/>
    <property type="match status" value="1"/>
</dbReference>
<dbReference type="InterPro" id="IPR048740">
    <property type="entry name" value="PurT_C"/>
</dbReference>
<dbReference type="Gene3D" id="3.40.50.20">
    <property type="match status" value="1"/>
</dbReference>
<dbReference type="STRING" id="2309.CF15_04910"/>
<comment type="caution">
    <text evidence="7">Lacks conserved residue(s) required for the propagation of feature annotation.</text>
</comment>
<dbReference type="InterPro" id="IPR054350">
    <property type="entry name" value="PurT/PurK_preATP-grasp"/>
</dbReference>
<feature type="binding site" evidence="7">
    <location>
        <position position="294"/>
    </location>
    <ligand>
        <name>N(1)-(5-phospho-beta-D-ribosyl)glycinamide</name>
        <dbReference type="ChEBI" id="CHEBI:143788"/>
    </ligand>
</feature>
<dbReference type="Proteomes" id="UP000053352">
    <property type="component" value="Unassembled WGS sequence"/>
</dbReference>
<keyword evidence="4 7" id="KW-0658">Purine biosynthesis</keyword>
<sequence length="410" mass="46095">MERLPSPLGPGAARIVLLGGGELGKEVAIEAQRLGLEVVVVDRYDWAPAMHVAHRRYVVNMLDGRAVEAIVERENPVAVIPEIEAVDTEALERLEERGFHVVPNARAVKIAMNRIELRRWAAEELGLPTTRYAFASSPEEAYEACERVGYPCLIKPEMSSSGHGHVKVEEPSRRAVEEAYMESIRHARGASRRVIVEEYVQLETEYTVLAYRWLDGDRVRTDAMEPVEHWRYGEYHYIESWQPSTRPRELLDKARDIGIRVAEGLGGVGVFGVELLQTRDGRLLFSEVAPRPHDTGMVTMASQDMSEFQVHVRASVGLPVPRPRVLTPAASLAVYTDLDGEWYPVLDGVYEALGEPGVEVRWFGKPRTYRGRRMAVVLARAETVEEARRKAQMAARRLRVTPRGEASRGL</sequence>
<keyword evidence="3 7" id="KW-0547">Nucleotide-binding</keyword>
<dbReference type="SUPFAM" id="SSF56059">
    <property type="entry name" value="Glutathione synthetase ATP-binding domain-like"/>
    <property type="match status" value="1"/>
</dbReference>
<dbReference type="Gene3D" id="3.30.470.20">
    <property type="entry name" value="ATP-grasp fold, B domain"/>
    <property type="match status" value="1"/>
</dbReference>
<dbReference type="InterPro" id="IPR003135">
    <property type="entry name" value="ATP-grasp_carboxylate-amine"/>
</dbReference>
<dbReference type="GO" id="GO:0043815">
    <property type="term" value="F:phosphoribosylglycinamide formyltransferase 2 activity"/>
    <property type="evidence" value="ECO:0007669"/>
    <property type="project" value="UniProtKB-UniRule"/>
</dbReference>
<keyword evidence="1 7" id="KW-0436">Ligase</keyword>
<organism evidence="9 10">
    <name type="scientific">Pyrodictium occultum</name>
    <dbReference type="NCBI Taxonomy" id="2309"/>
    <lineage>
        <taxon>Archaea</taxon>
        <taxon>Thermoproteota</taxon>
        <taxon>Thermoprotei</taxon>
        <taxon>Desulfurococcales</taxon>
        <taxon>Pyrodictiaceae</taxon>
        <taxon>Pyrodictium</taxon>
    </lineage>
</organism>
<protein>
    <recommendedName>
        <fullName evidence="7">Formate-dependent phosphoribosylglycinamide formyltransferase</fullName>
        <ecNumber evidence="7">6.3.1.21</ecNumber>
    </recommendedName>
    <alternativeName>
        <fullName evidence="7">5'-phosphoribosylglycinamide transformylase 2</fullName>
    </alternativeName>
    <alternativeName>
        <fullName evidence="7">Formate-dependent GAR transformylase</fullName>
    </alternativeName>
    <alternativeName>
        <fullName evidence="7">GAR transformylase 2</fullName>
        <shortName evidence="7">GART 2</shortName>
    </alternativeName>
    <alternativeName>
        <fullName evidence="7">Non-folate glycinamide ribonucleotide transformylase</fullName>
    </alternativeName>
    <alternativeName>
        <fullName evidence="7">Phosphoribosylglycinamide formyltransferase 2</fullName>
    </alternativeName>
</protein>
<gene>
    <name evidence="7 9" type="primary">purT</name>
    <name evidence="9" type="ORF">CF15_04910</name>
</gene>
<feature type="binding site" evidence="7">
    <location>
        <begin position="22"/>
        <end position="23"/>
    </location>
    <ligand>
        <name>N(1)-(5-phospho-beta-D-ribosyl)glycinamide</name>
        <dbReference type="ChEBI" id="CHEBI:143788"/>
    </ligand>
</feature>
<feature type="binding site" evidence="7">
    <location>
        <begin position="372"/>
        <end position="373"/>
    </location>
    <ligand>
        <name>N(1)-(5-phospho-beta-D-ribosyl)glycinamide</name>
        <dbReference type="ChEBI" id="CHEBI:143788"/>
    </ligand>
</feature>
<evidence type="ECO:0000256" key="4">
    <source>
        <dbReference type="ARBA" id="ARBA00022755"/>
    </source>
</evidence>
<dbReference type="InterPro" id="IPR016185">
    <property type="entry name" value="PreATP-grasp_dom_sf"/>
</dbReference>
<dbReference type="GO" id="GO:0004644">
    <property type="term" value="F:phosphoribosylglycinamide formyltransferase activity"/>
    <property type="evidence" value="ECO:0007669"/>
    <property type="project" value="InterPro"/>
</dbReference>
<evidence type="ECO:0000256" key="6">
    <source>
        <dbReference type="ARBA" id="ARBA00022842"/>
    </source>
</evidence>
<evidence type="ECO:0000256" key="3">
    <source>
        <dbReference type="ARBA" id="ARBA00022741"/>
    </source>
</evidence>
<dbReference type="PANTHER" id="PTHR43055:SF1">
    <property type="entry name" value="FORMATE-DEPENDENT PHOSPHORIBOSYLGLYCINAMIDE FORMYLTRANSFERASE"/>
    <property type="match status" value="1"/>
</dbReference>
<dbReference type="GO" id="GO:0005829">
    <property type="term" value="C:cytosol"/>
    <property type="evidence" value="ECO:0007669"/>
    <property type="project" value="TreeGrafter"/>
</dbReference>
<evidence type="ECO:0000256" key="1">
    <source>
        <dbReference type="ARBA" id="ARBA00022598"/>
    </source>
</evidence>
<proteinExistence type="inferred from homology"/>
<comment type="similarity">
    <text evidence="7">Belongs to the PurK/PurT family.</text>
</comment>